<comment type="similarity">
    <text evidence="1">Belongs to the short-chain dehydrogenases/reductases (SDR) family.</text>
</comment>
<evidence type="ECO:0000313" key="4">
    <source>
        <dbReference type="Proteomes" id="UP000838100"/>
    </source>
</evidence>
<dbReference type="Pfam" id="PF13561">
    <property type="entry name" value="adh_short_C2"/>
    <property type="match status" value="1"/>
</dbReference>
<dbReference type="PRINTS" id="PR00081">
    <property type="entry name" value="GDHRDH"/>
</dbReference>
<dbReference type="Proteomes" id="UP000838100">
    <property type="component" value="Unassembled WGS sequence"/>
</dbReference>
<protein>
    <submittedName>
        <fullName evidence="3">3-alpha-hydroxysteroid dehydrogenase/carbonyl reductase</fullName>
        <ecNumber evidence="3">1.1.1.50</ecNumber>
    </submittedName>
</protein>
<gene>
    <name evidence="3" type="primary">hsdA_1</name>
    <name evidence="3" type="ORF">SIN8267_00578</name>
</gene>
<dbReference type="EMBL" id="CAKLPX010000001">
    <property type="protein sequence ID" value="CAH0990486.1"/>
    <property type="molecule type" value="Genomic_DNA"/>
</dbReference>
<dbReference type="EC" id="1.1.1.50" evidence="3"/>
<proteinExistence type="inferred from homology"/>
<dbReference type="PANTHER" id="PTHR24321">
    <property type="entry name" value="DEHYDROGENASES, SHORT CHAIN"/>
    <property type="match status" value="1"/>
</dbReference>
<dbReference type="Gene3D" id="3.40.50.720">
    <property type="entry name" value="NAD(P)-binding Rossmann-like Domain"/>
    <property type="match status" value="1"/>
</dbReference>
<name>A0ABN8EDE9_9GAMM</name>
<reference evidence="3" key="1">
    <citation type="submission" date="2021-12" db="EMBL/GenBank/DDBJ databases">
        <authorList>
            <person name="Rodrigo-Torres L."/>
            <person name="Arahal R. D."/>
            <person name="Lucena T."/>
        </authorList>
    </citation>
    <scope>NUCLEOTIDE SEQUENCE</scope>
    <source>
        <strain evidence="3">CECT 8267</strain>
    </source>
</reference>
<comment type="caution">
    <text evidence="3">The sequence shown here is derived from an EMBL/GenBank/DDBJ whole genome shotgun (WGS) entry which is preliminary data.</text>
</comment>
<evidence type="ECO:0000313" key="3">
    <source>
        <dbReference type="EMBL" id="CAH0990486.1"/>
    </source>
</evidence>
<dbReference type="SUPFAM" id="SSF51735">
    <property type="entry name" value="NAD(P)-binding Rossmann-fold domains"/>
    <property type="match status" value="1"/>
</dbReference>
<dbReference type="Pfam" id="PF00106">
    <property type="entry name" value="adh_short"/>
    <property type="match status" value="1"/>
</dbReference>
<keyword evidence="4" id="KW-1185">Reference proteome</keyword>
<dbReference type="PANTHER" id="PTHR24321:SF8">
    <property type="entry name" value="ESTRADIOL 17-BETA-DEHYDROGENASE 8-RELATED"/>
    <property type="match status" value="1"/>
</dbReference>
<dbReference type="InterPro" id="IPR036291">
    <property type="entry name" value="NAD(P)-bd_dom_sf"/>
</dbReference>
<accession>A0ABN8EDE9</accession>
<evidence type="ECO:0000256" key="1">
    <source>
        <dbReference type="ARBA" id="ARBA00006484"/>
    </source>
</evidence>
<evidence type="ECO:0000256" key="2">
    <source>
        <dbReference type="ARBA" id="ARBA00023002"/>
    </source>
</evidence>
<keyword evidence="2 3" id="KW-0560">Oxidoreductase</keyword>
<sequence>MTGGATGIGAAIKQQLLDGGHQVIVVDIKDADIIADLSTSEGRMAAVAAIREKAPQGLDGYVPCAGLGPSVNPPSLITKVNFFGAVETLEALKDLLVLKQGNVVMISSNSAPMGADAAYVDACLALDETKACAIVDEIGEPQNAYGGSKLALTRWMRRNSTAYAAQGVRLNAIAPGIIQTPLSDKVMADEKLGKMMKDFGDTVPVGSLGQPEQIADAVSFMLSEKASFMCGSVIFVDGGHDAMLRPDQF</sequence>
<organism evidence="3 4">
    <name type="scientific">Sinobacterium norvegicum</name>
    <dbReference type="NCBI Taxonomy" id="1641715"/>
    <lineage>
        <taxon>Bacteria</taxon>
        <taxon>Pseudomonadati</taxon>
        <taxon>Pseudomonadota</taxon>
        <taxon>Gammaproteobacteria</taxon>
        <taxon>Cellvibrionales</taxon>
        <taxon>Spongiibacteraceae</taxon>
        <taxon>Sinobacterium</taxon>
    </lineage>
</organism>
<dbReference type="GO" id="GO:0140169">
    <property type="term" value="F:3-alpha-hydroxysteroid 3-dehydrogenase [NAD(P)+] activity"/>
    <property type="evidence" value="ECO:0007669"/>
    <property type="project" value="UniProtKB-EC"/>
</dbReference>
<dbReference type="InterPro" id="IPR002347">
    <property type="entry name" value="SDR_fam"/>
</dbReference>